<feature type="transmembrane region" description="Helical" evidence="1">
    <location>
        <begin position="16"/>
        <end position="35"/>
    </location>
</feature>
<feature type="transmembrane region" description="Helical" evidence="1">
    <location>
        <begin position="460"/>
        <end position="479"/>
    </location>
</feature>
<feature type="transmembrane region" description="Helical" evidence="1">
    <location>
        <begin position="275"/>
        <end position="297"/>
    </location>
</feature>
<organism evidence="2 3">
    <name type="scientific">Natronorubrum bangense</name>
    <dbReference type="NCBI Taxonomy" id="61858"/>
    <lineage>
        <taxon>Archaea</taxon>
        <taxon>Methanobacteriati</taxon>
        <taxon>Methanobacteriota</taxon>
        <taxon>Stenosarchaea group</taxon>
        <taxon>Halobacteria</taxon>
        <taxon>Halobacteriales</taxon>
        <taxon>Natrialbaceae</taxon>
        <taxon>Natronorubrum</taxon>
    </lineage>
</organism>
<dbReference type="GeneID" id="39852279"/>
<accession>A0A4D6HQ38</accession>
<protein>
    <submittedName>
        <fullName evidence="2">Uncharacterized protein</fullName>
    </submittedName>
</protein>
<dbReference type="RefSeq" id="WP_049889719.1">
    <property type="nucleotide sequence ID" value="NZ_CP031305.1"/>
</dbReference>
<dbReference type="KEGG" id="nbg:DV706_13490"/>
<feature type="transmembrane region" description="Helical" evidence="1">
    <location>
        <begin position="105"/>
        <end position="129"/>
    </location>
</feature>
<feature type="transmembrane region" description="Helical" evidence="1">
    <location>
        <begin position="433"/>
        <end position="454"/>
    </location>
</feature>
<feature type="transmembrane region" description="Helical" evidence="1">
    <location>
        <begin position="41"/>
        <end position="61"/>
    </location>
</feature>
<dbReference type="Proteomes" id="UP000296822">
    <property type="component" value="Chromosome"/>
</dbReference>
<reference evidence="2 3" key="1">
    <citation type="journal article" date="2019" name="Nat. Commun.">
        <title>A new type of DNA phosphorothioation-based antiviral system in archaea.</title>
        <authorList>
            <person name="Xiong L."/>
            <person name="Liu S."/>
            <person name="Chen S."/>
            <person name="Xiao Y."/>
            <person name="Zhu B."/>
            <person name="Gao Y."/>
            <person name="Zhang Y."/>
            <person name="Chen B."/>
            <person name="Luo J."/>
            <person name="Deng Z."/>
            <person name="Chen X."/>
            <person name="Wang L."/>
            <person name="Chen S."/>
        </authorList>
    </citation>
    <scope>NUCLEOTIDE SEQUENCE [LARGE SCALE GENOMIC DNA]</scope>
    <source>
        <strain evidence="2 3">JCM 10635</strain>
    </source>
</reference>
<sequence length="487" mass="52878">MSAPSTLESTHPRAGFVPILLANLLPLVGVLAFGWDAATLAMVYALEVFLSFPLAAVKALFAQQPSKVETDENDHKDPTVADELKERRGSAQLVSWLPPIYPRNVPFVSTVFTGFAWVAVAVGSILATAIPVADVLTRPEVLVSILALVAASAADGWFDYIRGGRYETVSAYEVAETHVGQTLFVVFVLMVVTIPEDVSGVALLVGFVAAKVLVEWASFRAAHRDGGPNRILGWLAGPDDPTEPTEPPIVPDGEPTARFSTDNTAVRYTAVQHTLFRSLFFAPWIVISWVVLLAVFTGDGTPLSVVVATAVAFGSLLLLQPAVEFLKFVLRYGPLEYRRYEDDDRDEDRLVAYDTWVDEPQWSVPLHEVRDVTVVRDNLPDHLLNTRTFAATIGWGDDEFERDLGPVSDGEAFATTFDLLVRSTELEPIDRRLAGAAVALAGCAVFGFVLAVAATPSVGTVIQGVYILPFALVPAWGLWRLAYPSAE</sequence>
<name>A0A4D6HQ38_9EURY</name>
<keyword evidence="1" id="KW-0472">Membrane</keyword>
<keyword evidence="1" id="KW-0812">Transmembrane</keyword>
<proteinExistence type="predicted"/>
<evidence type="ECO:0000313" key="3">
    <source>
        <dbReference type="Proteomes" id="UP000296822"/>
    </source>
</evidence>
<dbReference type="Pfam" id="PF20108">
    <property type="entry name" value="DUF6498"/>
    <property type="match status" value="1"/>
</dbReference>
<feature type="transmembrane region" description="Helical" evidence="1">
    <location>
        <begin position="303"/>
        <end position="330"/>
    </location>
</feature>
<dbReference type="AlphaFoldDB" id="A0A4D6HQ38"/>
<gene>
    <name evidence="2" type="ORF">DV706_13490</name>
</gene>
<evidence type="ECO:0000256" key="1">
    <source>
        <dbReference type="SAM" id="Phobius"/>
    </source>
</evidence>
<dbReference type="EMBL" id="CP031305">
    <property type="protein sequence ID" value="QCC55388.1"/>
    <property type="molecule type" value="Genomic_DNA"/>
</dbReference>
<dbReference type="InterPro" id="IPR045466">
    <property type="entry name" value="DUF6498"/>
</dbReference>
<keyword evidence="1" id="KW-1133">Transmembrane helix</keyword>
<evidence type="ECO:0000313" key="2">
    <source>
        <dbReference type="EMBL" id="QCC55388.1"/>
    </source>
</evidence>